<feature type="transmembrane region" description="Helical" evidence="1">
    <location>
        <begin position="115"/>
        <end position="133"/>
    </location>
</feature>
<gene>
    <name evidence="2" type="ORF">V8G54_031436</name>
</gene>
<keyword evidence="1" id="KW-1133">Transmembrane helix</keyword>
<sequence length="152" mass="17338">QNDISTPHFDTGNVSKYGVKILLGVLKLKKKKKLMELKLKDKFGMKKPKLKFGGFFSYFGNSFVHLSFVLPLVLSPSPSPSFSPLKPLHLLVLSLVALIVLLICLLSFFLFSFSLLIHFFHFPFLLFIFHFFFRLGCRTMGRRSCSVGCVDQ</sequence>
<organism evidence="2 3">
    <name type="scientific">Vigna mungo</name>
    <name type="common">Black gram</name>
    <name type="synonym">Phaseolus mungo</name>
    <dbReference type="NCBI Taxonomy" id="3915"/>
    <lineage>
        <taxon>Eukaryota</taxon>
        <taxon>Viridiplantae</taxon>
        <taxon>Streptophyta</taxon>
        <taxon>Embryophyta</taxon>
        <taxon>Tracheophyta</taxon>
        <taxon>Spermatophyta</taxon>
        <taxon>Magnoliopsida</taxon>
        <taxon>eudicotyledons</taxon>
        <taxon>Gunneridae</taxon>
        <taxon>Pentapetalae</taxon>
        <taxon>rosids</taxon>
        <taxon>fabids</taxon>
        <taxon>Fabales</taxon>
        <taxon>Fabaceae</taxon>
        <taxon>Papilionoideae</taxon>
        <taxon>50 kb inversion clade</taxon>
        <taxon>NPAAA clade</taxon>
        <taxon>indigoferoid/millettioid clade</taxon>
        <taxon>Phaseoleae</taxon>
        <taxon>Vigna</taxon>
    </lineage>
</organism>
<reference evidence="2 3" key="1">
    <citation type="journal article" date="2023" name="Life. Sci Alliance">
        <title>Evolutionary insights into 3D genome organization and epigenetic landscape of Vigna mungo.</title>
        <authorList>
            <person name="Junaid A."/>
            <person name="Singh B."/>
            <person name="Bhatia S."/>
        </authorList>
    </citation>
    <scope>NUCLEOTIDE SEQUENCE [LARGE SCALE GENOMIC DNA]</scope>
    <source>
        <strain evidence="2">Urdbean</strain>
    </source>
</reference>
<keyword evidence="1" id="KW-0472">Membrane</keyword>
<evidence type="ECO:0000313" key="3">
    <source>
        <dbReference type="Proteomes" id="UP001374535"/>
    </source>
</evidence>
<dbReference type="Proteomes" id="UP001374535">
    <property type="component" value="Chromosome 10"/>
</dbReference>
<feature type="transmembrane region" description="Helical" evidence="1">
    <location>
        <begin position="55"/>
        <end position="76"/>
    </location>
</feature>
<feature type="non-terminal residue" evidence="2">
    <location>
        <position position="1"/>
    </location>
</feature>
<dbReference type="AlphaFoldDB" id="A0AAQ3MKD5"/>
<dbReference type="EMBL" id="CP144691">
    <property type="protein sequence ID" value="WVY92348.1"/>
    <property type="molecule type" value="Genomic_DNA"/>
</dbReference>
<accession>A0AAQ3MKD5</accession>
<keyword evidence="1" id="KW-0812">Transmembrane</keyword>
<evidence type="ECO:0000256" key="1">
    <source>
        <dbReference type="SAM" id="Phobius"/>
    </source>
</evidence>
<keyword evidence="3" id="KW-1185">Reference proteome</keyword>
<evidence type="ECO:0000313" key="2">
    <source>
        <dbReference type="EMBL" id="WVY92348.1"/>
    </source>
</evidence>
<name>A0AAQ3MKD5_VIGMU</name>
<proteinExistence type="predicted"/>
<feature type="transmembrane region" description="Helical" evidence="1">
    <location>
        <begin position="88"/>
        <end position="109"/>
    </location>
</feature>
<protein>
    <submittedName>
        <fullName evidence="2">Uncharacterized protein</fullName>
    </submittedName>
</protein>